<name>A0AA35ZJU9_LACSI</name>
<protein>
    <submittedName>
        <fullName evidence="3">Uncharacterized protein</fullName>
    </submittedName>
</protein>
<gene>
    <name evidence="3" type="ORF">LSALG_LOCUS32544</name>
</gene>
<organism evidence="3 4">
    <name type="scientific">Lactuca saligna</name>
    <name type="common">Willowleaf lettuce</name>
    <dbReference type="NCBI Taxonomy" id="75948"/>
    <lineage>
        <taxon>Eukaryota</taxon>
        <taxon>Viridiplantae</taxon>
        <taxon>Streptophyta</taxon>
        <taxon>Embryophyta</taxon>
        <taxon>Tracheophyta</taxon>
        <taxon>Spermatophyta</taxon>
        <taxon>Magnoliopsida</taxon>
        <taxon>eudicotyledons</taxon>
        <taxon>Gunneridae</taxon>
        <taxon>Pentapetalae</taxon>
        <taxon>asterids</taxon>
        <taxon>campanulids</taxon>
        <taxon>Asterales</taxon>
        <taxon>Asteraceae</taxon>
        <taxon>Cichorioideae</taxon>
        <taxon>Cichorieae</taxon>
        <taxon>Lactucinae</taxon>
        <taxon>Lactuca</taxon>
    </lineage>
</organism>
<keyword evidence="4" id="KW-1185">Reference proteome</keyword>
<sequence>MSKKMKRVTFDLSSHASYEDARARIKHQTLLQDFIELQQETEAQRSNLMALKQKKLTLQAEVRFLRQRYKFLTNNKSSSTPKKQLFSKWHPTRVKKSKKEKVNHEKQSPLHNIKKKAPEFDLNLGNSLHVKEQSVQRAISNQRVRINGPKINPFRDSNPQNNLFGYPEPTGQKKPIIDLNQISREEEELQDQCQPFDHRTNVRLSIFRNVPGGSGLDLGPGPGTGLGSGSGLRVKPVKRKISWQDPVALSVWGV</sequence>
<dbReference type="EMBL" id="OX465083">
    <property type="protein sequence ID" value="CAI9293523.1"/>
    <property type="molecule type" value="Genomic_DNA"/>
</dbReference>
<evidence type="ECO:0000256" key="1">
    <source>
        <dbReference type="SAM" id="Coils"/>
    </source>
</evidence>
<proteinExistence type="predicted"/>
<dbReference type="Proteomes" id="UP001177003">
    <property type="component" value="Chromosome 7"/>
</dbReference>
<feature type="coiled-coil region" evidence="1">
    <location>
        <begin position="34"/>
        <end position="75"/>
    </location>
</feature>
<dbReference type="PANTHER" id="PTHR34807:SF17">
    <property type="entry name" value="SHUGOSHIN"/>
    <property type="match status" value="1"/>
</dbReference>
<feature type="region of interest" description="Disordered" evidence="2">
    <location>
        <begin position="213"/>
        <end position="232"/>
    </location>
</feature>
<accession>A0AA35ZJU9</accession>
<dbReference type="PANTHER" id="PTHR34807">
    <property type="entry name" value="OS08G0270800 PROTEIN"/>
    <property type="match status" value="1"/>
</dbReference>
<feature type="compositionally biased region" description="Gly residues" evidence="2">
    <location>
        <begin position="213"/>
        <end position="230"/>
    </location>
</feature>
<evidence type="ECO:0000313" key="3">
    <source>
        <dbReference type="EMBL" id="CAI9293523.1"/>
    </source>
</evidence>
<evidence type="ECO:0000256" key="2">
    <source>
        <dbReference type="SAM" id="MobiDB-lite"/>
    </source>
</evidence>
<dbReference type="AlphaFoldDB" id="A0AA35ZJU9"/>
<keyword evidence="1" id="KW-0175">Coiled coil</keyword>
<reference evidence="3" key="1">
    <citation type="submission" date="2023-04" db="EMBL/GenBank/DDBJ databases">
        <authorList>
            <person name="Vijverberg K."/>
            <person name="Xiong W."/>
            <person name="Schranz E."/>
        </authorList>
    </citation>
    <scope>NUCLEOTIDE SEQUENCE</scope>
</reference>
<evidence type="ECO:0000313" key="4">
    <source>
        <dbReference type="Proteomes" id="UP001177003"/>
    </source>
</evidence>